<dbReference type="SMART" id="SM00387">
    <property type="entry name" value="HATPase_c"/>
    <property type="match status" value="1"/>
</dbReference>
<gene>
    <name evidence="11" type="ORF">GCM10007320_03370</name>
</gene>
<proteinExistence type="predicted"/>
<comment type="caution">
    <text evidence="11">The sequence shown here is derived from an EMBL/GenBank/DDBJ whole genome shotgun (WGS) entry which is preliminary data.</text>
</comment>
<evidence type="ECO:0000256" key="5">
    <source>
        <dbReference type="ARBA" id="ARBA00022679"/>
    </source>
</evidence>
<dbReference type="InterPro" id="IPR004358">
    <property type="entry name" value="Sig_transdc_His_kin-like_C"/>
</dbReference>
<evidence type="ECO:0000313" key="12">
    <source>
        <dbReference type="Proteomes" id="UP000626210"/>
    </source>
</evidence>
<evidence type="ECO:0000313" key="11">
    <source>
        <dbReference type="EMBL" id="GHC69674.1"/>
    </source>
</evidence>
<evidence type="ECO:0000256" key="6">
    <source>
        <dbReference type="ARBA" id="ARBA00022692"/>
    </source>
</evidence>
<comment type="subcellular location">
    <subcellularLocation>
        <location evidence="2">Membrane</location>
    </subcellularLocation>
</comment>
<dbReference type="InterPro" id="IPR005467">
    <property type="entry name" value="His_kinase_dom"/>
</dbReference>
<dbReference type="InterPro" id="IPR003594">
    <property type="entry name" value="HATPase_dom"/>
</dbReference>
<evidence type="ECO:0000256" key="1">
    <source>
        <dbReference type="ARBA" id="ARBA00000085"/>
    </source>
</evidence>
<dbReference type="PANTHER" id="PTHR45436">
    <property type="entry name" value="SENSOR HISTIDINE KINASE YKOH"/>
    <property type="match status" value="1"/>
</dbReference>
<comment type="catalytic activity">
    <reaction evidence="1">
        <text>ATP + protein L-histidine = ADP + protein N-phospho-L-histidine.</text>
        <dbReference type="EC" id="2.7.13.3"/>
    </reaction>
</comment>
<dbReference type="EC" id="2.7.13.3" evidence="3"/>
<dbReference type="PRINTS" id="PR00344">
    <property type="entry name" value="BCTRLSENSOR"/>
</dbReference>
<evidence type="ECO:0000256" key="2">
    <source>
        <dbReference type="ARBA" id="ARBA00004370"/>
    </source>
</evidence>
<evidence type="ECO:0000256" key="9">
    <source>
        <dbReference type="ARBA" id="ARBA00023136"/>
    </source>
</evidence>
<dbReference type="InterPro" id="IPR050428">
    <property type="entry name" value="TCS_sensor_his_kinase"/>
</dbReference>
<protein>
    <recommendedName>
        <fullName evidence="3">histidine kinase</fullName>
        <ecNumber evidence="3">2.7.13.3</ecNumber>
    </recommendedName>
</protein>
<dbReference type="Pfam" id="PF02518">
    <property type="entry name" value="HATPase_c"/>
    <property type="match status" value="1"/>
</dbReference>
<evidence type="ECO:0000259" key="10">
    <source>
        <dbReference type="PROSITE" id="PS50109"/>
    </source>
</evidence>
<keyword evidence="7" id="KW-0418">Kinase</keyword>
<keyword evidence="8" id="KW-1133">Transmembrane helix</keyword>
<keyword evidence="12" id="KW-1185">Reference proteome</keyword>
<feature type="domain" description="Histidine kinase" evidence="10">
    <location>
        <begin position="159"/>
        <end position="258"/>
    </location>
</feature>
<sequence>MKRLSAWLAEPTLVRRSTWSVLLAFVVVWAALLAYEYALNRQALATGPSLQKFGHALLGALAEIDDAAQARAALAATARWVNERRPQDQRFTGRYRFALADQDGQTVFASPGFTADAAQPAHPVSYAEIDGRQHRIFKAGAGRWTLRVAEPQRMPADFLAYNALHYGGPGCTVQVTLSAGPAQGWSLCVQDDGPGIAPPERARVFDRFFRGAGQSASGSGLGLAIVRQAALRLGGSVAIAPGLAGRGVGLQLRVPAQT</sequence>
<dbReference type="SUPFAM" id="SSF55874">
    <property type="entry name" value="ATPase domain of HSP90 chaperone/DNA topoisomerase II/histidine kinase"/>
    <property type="match status" value="1"/>
</dbReference>
<dbReference type="InterPro" id="IPR036890">
    <property type="entry name" value="HATPase_C_sf"/>
</dbReference>
<keyword evidence="9" id="KW-0472">Membrane</keyword>
<evidence type="ECO:0000256" key="7">
    <source>
        <dbReference type="ARBA" id="ARBA00022777"/>
    </source>
</evidence>
<keyword evidence="4" id="KW-0597">Phosphoprotein</keyword>
<evidence type="ECO:0000256" key="3">
    <source>
        <dbReference type="ARBA" id="ARBA00012438"/>
    </source>
</evidence>
<organism evidence="11 12">
    <name type="scientific">Pseudorhodoferax aquiterrae</name>
    <dbReference type="NCBI Taxonomy" id="747304"/>
    <lineage>
        <taxon>Bacteria</taxon>
        <taxon>Pseudomonadati</taxon>
        <taxon>Pseudomonadota</taxon>
        <taxon>Betaproteobacteria</taxon>
        <taxon>Burkholderiales</taxon>
        <taxon>Comamonadaceae</taxon>
    </lineage>
</organism>
<accession>A0ABQ3FWC0</accession>
<dbReference type="PANTHER" id="PTHR45436:SF5">
    <property type="entry name" value="SENSOR HISTIDINE KINASE TRCS"/>
    <property type="match status" value="1"/>
</dbReference>
<keyword evidence="6" id="KW-0812">Transmembrane</keyword>
<dbReference type="Proteomes" id="UP000626210">
    <property type="component" value="Unassembled WGS sequence"/>
</dbReference>
<evidence type="ECO:0000256" key="8">
    <source>
        <dbReference type="ARBA" id="ARBA00022989"/>
    </source>
</evidence>
<reference evidence="12" key="1">
    <citation type="journal article" date="2019" name="Int. J. Syst. Evol. Microbiol.">
        <title>The Global Catalogue of Microorganisms (GCM) 10K type strain sequencing project: providing services to taxonomists for standard genome sequencing and annotation.</title>
        <authorList>
            <consortium name="The Broad Institute Genomics Platform"/>
            <consortium name="The Broad Institute Genome Sequencing Center for Infectious Disease"/>
            <person name="Wu L."/>
            <person name="Ma J."/>
        </authorList>
    </citation>
    <scope>NUCLEOTIDE SEQUENCE [LARGE SCALE GENOMIC DNA]</scope>
    <source>
        <strain evidence="12">KCTC 23314</strain>
    </source>
</reference>
<name>A0ABQ3FWC0_9BURK</name>
<dbReference type="EMBL" id="BMYK01000001">
    <property type="protein sequence ID" value="GHC69674.1"/>
    <property type="molecule type" value="Genomic_DNA"/>
</dbReference>
<evidence type="ECO:0000256" key="4">
    <source>
        <dbReference type="ARBA" id="ARBA00022553"/>
    </source>
</evidence>
<dbReference type="Gene3D" id="3.30.565.10">
    <property type="entry name" value="Histidine kinase-like ATPase, C-terminal domain"/>
    <property type="match status" value="1"/>
</dbReference>
<dbReference type="PROSITE" id="PS50109">
    <property type="entry name" value="HIS_KIN"/>
    <property type="match status" value="1"/>
</dbReference>
<dbReference type="RefSeq" id="WP_189685292.1">
    <property type="nucleotide sequence ID" value="NZ_BMYK01000001.1"/>
</dbReference>
<keyword evidence="5" id="KW-0808">Transferase</keyword>